<evidence type="ECO:0000313" key="2">
    <source>
        <dbReference type="EMBL" id="CAJ0862167.1"/>
    </source>
</evidence>
<organism evidence="2">
    <name type="scientific">freshwater sediment metagenome</name>
    <dbReference type="NCBI Taxonomy" id="556182"/>
    <lineage>
        <taxon>unclassified sequences</taxon>
        <taxon>metagenomes</taxon>
        <taxon>ecological metagenomes</taxon>
    </lineage>
</organism>
<accession>A0AA48LZC3</accession>
<gene>
    <name evidence="2" type="ORF">AMST5_01465</name>
</gene>
<feature type="compositionally biased region" description="Basic and acidic residues" evidence="1">
    <location>
        <begin position="40"/>
        <end position="61"/>
    </location>
</feature>
<feature type="region of interest" description="Disordered" evidence="1">
    <location>
        <begin position="38"/>
        <end position="103"/>
    </location>
</feature>
<feature type="compositionally biased region" description="Basic and acidic residues" evidence="1">
    <location>
        <begin position="69"/>
        <end position="97"/>
    </location>
</feature>
<evidence type="ECO:0008006" key="3">
    <source>
        <dbReference type="Google" id="ProtNLM"/>
    </source>
</evidence>
<sequence length="245" mass="25793">MLNESTFPLSGARRARRVLGYSLAAVLSATMIVAPGAALAKDKPAASKDASKDKKDAKPAEDAASATGKNDKKAAKNDKSDKSDKTDKSDKSDKDVGAGKPEQLGTYGEWGAYLAQSGKDKTCYALSQPKDRQPKAKLKDTAGYIFISSRPGEGVRNEVAINLGYATKDGSAATAEIDGDGWELITKGQNAWVKEQSREREFVGALRGGGKLVVKASSAKGTSTTDTYVLKGLADALARVAQECK</sequence>
<dbReference type="EMBL" id="OY288114">
    <property type="protein sequence ID" value="CAJ0862167.1"/>
    <property type="molecule type" value="Genomic_DNA"/>
</dbReference>
<protein>
    <recommendedName>
        <fullName evidence="3">Invasion associated locus B family protein</fullName>
    </recommendedName>
</protein>
<evidence type="ECO:0000256" key="1">
    <source>
        <dbReference type="SAM" id="MobiDB-lite"/>
    </source>
</evidence>
<name>A0AA48LZC3_9ZZZZ</name>
<reference evidence="2" key="1">
    <citation type="submission" date="2023-07" db="EMBL/GenBank/DDBJ databases">
        <authorList>
            <person name="Pelsma A.J. K."/>
        </authorList>
    </citation>
    <scope>NUCLEOTIDE SEQUENCE</scope>
</reference>
<proteinExistence type="predicted"/>
<dbReference type="AlphaFoldDB" id="A0AA48LZC3"/>